<keyword evidence="1" id="KW-0472">Membrane</keyword>
<keyword evidence="1" id="KW-1133">Transmembrane helix</keyword>
<protein>
    <recommendedName>
        <fullName evidence="5">Multidrug transporter</fullName>
    </recommendedName>
</protein>
<feature type="transmembrane region" description="Helical" evidence="1">
    <location>
        <begin position="54"/>
        <end position="78"/>
    </location>
</feature>
<accession>A0A4R1HGH3</accession>
<dbReference type="Proteomes" id="UP000295707">
    <property type="component" value="Unassembled WGS sequence"/>
</dbReference>
<organism evidence="3 4">
    <name type="scientific">Thiogranum longum</name>
    <dbReference type="NCBI Taxonomy" id="1537524"/>
    <lineage>
        <taxon>Bacteria</taxon>
        <taxon>Pseudomonadati</taxon>
        <taxon>Pseudomonadota</taxon>
        <taxon>Gammaproteobacteria</taxon>
        <taxon>Chromatiales</taxon>
        <taxon>Ectothiorhodospiraceae</taxon>
        <taxon>Thiogranum</taxon>
    </lineage>
</organism>
<feature type="signal peptide" evidence="2">
    <location>
        <begin position="1"/>
        <end position="30"/>
    </location>
</feature>
<feature type="chain" id="PRO_5020658994" description="Multidrug transporter" evidence="2">
    <location>
        <begin position="31"/>
        <end position="105"/>
    </location>
</feature>
<proteinExistence type="predicted"/>
<sequence length="105" mass="11032">MRMIPRKLTSYVMASVLTVATLGVPTMASASDYAFNNPKAAPTGGEMLADAFMVRPFMLVSTVVTTATFIVTLPFSAIGGNVGEAANKLVAEPAKYTFARPLGDL</sequence>
<evidence type="ECO:0000313" key="3">
    <source>
        <dbReference type="EMBL" id="TCK19515.1"/>
    </source>
</evidence>
<evidence type="ECO:0000256" key="1">
    <source>
        <dbReference type="SAM" id="Phobius"/>
    </source>
</evidence>
<keyword evidence="1" id="KW-0812">Transmembrane</keyword>
<name>A0A4R1HGH3_9GAMM</name>
<evidence type="ECO:0008006" key="5">
    <source>
        <dbReference type="Google" id="ProtNLM"/>
    </source>
</evidence>
<dbReference type="AlphaFoldDB" id="A0A4R1HGH3"/>
<reference evidence="3 4" key="1">
    <citation type="submission" date="2019-03" db="EMBL/GenBank/DDBJ databases">
        <title>Genomic Encyclopedia of Type Strains, Phase IV (KMG-IV): sequencing the most valuable type-strain genomes for metagenomic binning, comparative biology and taxonomic classification.</title>
        <authorList>
            <person name="Goeker M."/>
        </authorList>
    </citation>
    <scope>NUCLEOTIDE SEQUENCE [LARGE SCALE GENOMIC DNA]</scope>
    <source>
        <strain evidence="3 4">DSM 19610</strain>
    </source>
</reference>
<evidence type="ECO:0000313" key="4">
    <source>
        <dbReference type="Proteomes" id="UP000295707"/>
    </source>
</evidence>
<keyword evidence="2" id="KW-0732">Signal</keyword>
<comment type="caution">
    <text evidence="3">The sequence shown here is derived from an EMBL/GenBank/DDBJ whole genome shotgun (WGS) entry which is preliminary data.</text>
</comment>
<keyword evidence="4" id="KW-1185">Reference proteome</keyword>
<gene>
    <name evidence="3" type="ORF">DFR30_2828</name>
</gene>
<dbReference type="EMBL" id="SMFX01000001">
    <property type="protein sequence ID" value="TCK19515.1"/>
    <property type="molecule type" value="Genomic_DNA"/>
</dbReference>
<evidence type="ECO:0000256" key="2">
    <source>
        <dbReference type="SAM" id="SignalP"/>
    </source>
</evidence>